<sequence length="196" mass="20558">MGVVTRWVTPELVAGVLEKCGVRDKKPGALPAGFMVYFTLALALFQQDSYDDVAEQLVGAIGVLSGSIPNKSSFTRARRRLGPLVLESVFRELASPLAPAGLEGYFYRGMRLAAVDGFVAGRAGYGGQPGRVRRPGKERAAGGLPAGAGGDADRVRHACAGRCGGGRIQRRQAGTGDWTGWLGIPRARAPAAPARP</sequence>
<gene>
    <name evidence="3" type="ORF">ITX44_19865</name>
</gene>
<dbReference type="InterPro" id="IPR024473">
    <property type="entry name" value="Transposases_IS4_N"/>
</dbReference>
<dbReference type="Pfam" id="PF13006">
    <property type="entry name" value="Nterm_IS4"/>
    <property type="match status" value="1"/>
</dbReference>
<protein>
    <submittedName>
        <fullName evidence="3">Transposase domain-containing protein</fullName>
    </submittedName>
</protein>
<feature type="region of interest" description="Disordered" evidence="1">
    <location>
        <begin position="126"/>
        <end position="150"/>
    </location>
</feature>
<name>A0ABS2TW91_9ACTN</name>
<dbReference type="Proteomes" id="UP000749040">
    <property type="component" value="Unassembled WGS sequence"/>
</dbReference>
<dbReference type="EMBL" id="JADKYB010000010">
    <property type="protein sequence ID" value="MBM9506771.1"/>
    <property type="molecule type" value="Genomic_DNA"/>
</dbReference>
<proteinExistence type="predicted"/>
<evidence type="ECO:0000313" key="3">
    <source>
        <dbReference type="EMBL" id="MBM9506771.1"/>
    </source>
</evidence>
<accession>A0ABS2TW91</accession>
<reference evidence="3 4" key="1">
    <citation type="submission" date="2021-01" db="EMBL/GenBank/DDBJ databases">
        <title>Streptomyces acididurans sp. nov., isolated from a peat swamp forest soil.</title>
        <authorList>
            <person name="Chantavorakit T."/>
            <person name="Duangmal K."/>
        </authorList>
    </citation>
    <scope>NUCLEOTIDE SEQUENCE [LARGE SCALE GENOMIC DNA]</scope>
    <source>
        <strain evidence="3 4">KK5PA1</strain>
    </source>
</reference>
<evidence type="ECO:0000313" key="4">
    <source>
        <dbReference type="Proteomes" id="UP000749040"/>
    </source>
</evidence>
<evidence type="ECO:0000256" key="1">
    <source>
        <dbReference type="SAM" id="MobiDB-lite"/>
    </source>
</evidence>
<feature type="domain" description="Transposase IS4 N-terminal" evidence="2">
    <location>
        <begin position="2"/>
        <end position="91"/>
    </location>
</feature>
<organism evidence="3 4">
    <name type="scientific">Actinacidiphila acididurans</name>
    <dbReference type="NCBI Taxonomy" id="2784346"/>
    <lineage>
        <taxon>Bacteria</taxon>
        <taxon>Bacillati</taxon>
        <taxon>Actinomycetota</taxon>
        <taxon>Actinomycetes</taxon>
        <taxon>Kitasatosporales</taxon>
        <taxon>Streptomycetaceae</taxon>
        <taxon>Actinacidiphila</taxon>
    </lineage>
</organism>
<evidence type="ECO:0000259" key="2">
    <source>
        <dbReference type="Pfam" id="PF13006"/>
    </source>
</evidence>
<keyword evidence="4" id="KW-1185">Reference proteome</keyword>
<comment type="caution">
    <text evidence="3">The sequence shown here is derived from an EMBL/GenBank/DDBJ whole genome shotgun (WGS) entry which is preliminary data.</text>
</comment>